<evidence type="ECO:0000256" key="1">
    <source>
        <dbReference type="ARBA" id="ARBA00007613"/>
    </source>
</evidence>
<comment type="caution">
    <text evidence="3">The sequence shown here is derived from an EMBL/GenBank/DDBJ whole genome shotgun (WGS) entry which is preliminary data.</text>
</comment>
<name>A0ABT1BFY6_9BURK</name>
<evidence type="ECO:0000256" key="2">
    <source>
        <dbReference type="RuleBase" id="RU362097"/>
    </source>
</evidence>
<dbReference type="InterPro" id="IPR010131">
    <property type="entry name" value="MdtP/NodT-like"/>
</dbReference>
<keyword evidence="2" id="KW-0732">Signal</keyword>
<sequence>MKPLWTASIFLAVALGSAACTTIGPDYRPATPAAPSAWTAPLPHDGKTSEMAHWWNQFDDPTVGRLVAMSEEDSPSLAKAWASIEKARAALQSTRAGGFPSVTASASASRERTAGLPQVQTARNAGFDASWEIDLFGKLRRNEEAAAARVEARTGDWYDARVSLAAEVADTYVQWKACGLLVESYEQELESNVQTDAATLAAVRAGLTASADGALARASLASARSTLFDQRAQCDLLVKALVYLTGAEERPLRALLASAPPGLPEPQQVAVNAVPAEVIRQRPDLSSLERELAAASAEIGAAEAALYPSLSLSGSVGVSATTGSPSSVWSFGPSISLPIFDGGERRAAVSSAEAAYRSAYAAYQLGVRQIIRDVEEAMVHLDSAVNRTQQAAIAESQYRVYFLATQSNWRAGNVSLLTLEEARRSALSARIQRITLQRDRIQYWIALYKAVGGGWEPGQVAQAPASTPSP</sequence>
<feature type="signal peptide" evidence="2">
    <location>
        <begin position="1"/>
        <end position="18"/>
    </location>
</feature>
<accession>A0ABT1BFY6</accession>
<reference evidence="3 4" key="1">
    <citation type="submission" date="2022-06" db="EMBL/GenBank/DDBJ databases">
        <title>Ideonella sp. NS12-5 Genome sequencing and assembly.</title>
        <authorList>
            <person name="Jung Y."/>
        </authorList>
    </citation>
    <scope>NUCLEOTIDE SEQUENCE [LARGE SCALE GENOMIC DNA]</scope>
    <source>
        <strain evidence="3 4">NS12-5</strain>
    </source>
</reference>
<protein>
    <submittedName>
        <fullName evidence="3">Efflux transporter outer membrane subunit</fullName>
    </submittedName>
</protein>
<organism evidence="3 4">
    <name type="scientific">Ideonella oryzae</name>
    <dbReference type="NCBI Taxonomy" id="2937441"/>
    <lineage>
        <taxon>Bacteria</taxon>
        <taxon>Pseudomonadati</taxon>
        <taxon>Pseudomonadota</taxon>
        <taxon>Betaproteobacteria</taxon>
        <taxon>Burkholderiales</taxon>
        <taxon>Sphaerotilaceae</taxon>
        <taxon>Ideonella</taxon>
    </lineage>
</organism>
<evidence type="ECO:0000313" key="3">
    <source>
        <dbReference type="EMBL" id="MCO5975144.1"/>
    </source>
</evidence>
<dbReference type="NCBIfam" id="TIGR01845">
    <property type="entry name" value="outer_NodT"/>
    <property type="match status" value="1"/>
</dbReference>
<gene>
    <name evidence="3" type="ORF">M0L44_00210</name>
</gene>
<keyword evidence="4" id="KW-1185">Reference proteome</keyword>
<dbReference type="Pfam" id="PF02321">
    <property type="entry name" value="OEP"/>
    <property type="match status" value="2"/>
</dbReference>
<comment type="similarity">
    <text evidence="1 2">Belongs to the outer membrane factor (OMF) (TC 1.B.17) family.</text>
</comment>
<dbReference type="SUPFAM" id="SSF56954">
    <property type="entry name" value="Outer membrane efflux proteins (OEP)"/>
    <property type="match status" value="1"/>
</dbReference>
<dbReference type="Gene3D" id="2.20.200.10">
    <property type="entry name" value="Outer membrane efflux proteins (OEP)"/>
    <property type="match status" value="1"/>
</dbReference>
<keyword evidence="2" id="KW-0564">Palmitate</keyword>
<keyword evidence="2" id="KW-1134">Transmembrane beta strand</keyword>
<dbReference type="EMBL" id="JAMXMC010000001">
    <property type="protein sequence ID" value="MCO5975144.1"/>
    <property type="molecule type" value="Genomic_DNA"/>
</dbReference>
<proteinExistence type="inferred from homology"/>
<feature type="chain" id="PRO_5045003613" evidence="2">
    <location>
        <begin position="19"/>
        <end position="470"/>
    </location>
</feature>
<evidence type="ECO:0000313" key="4">
    <source>
        <dbReference type="Proteomes" id="UP001204851"/>
    </source>
</evidence>
<dbReference type="PROSITE" id="PS51257">
    <property type="entry name" value="PROKAR_LIPOPROTEIN"/>
    <property type="match status" value="1"/>
</dbReference>
<keyword evidence="2" id="KW-0472">Membrane</keyword>
<dbReference type="RefSeq" id="WP_252767597.1">
    <property type="nucleotide sequence ID" value="NZ_JAMXMC010000001.1"/>
</dbReference>
<comment type="subcellular location">
    <subcellularLocation>
        <location evidence="2">Cell membrane</location>
        <topology evidence="2">Lipid-anchor</topology>
    </subcellularLocation>
</comment>
<dbReference type="InterPro" id="IPR003423">
    <property type="entry name" value="OMP_efflux"/>
</dbReference>
<keyword evidence="2" id="KW-0449">Lipoprotein</keyword>
<dbReference type="Gene3D" id="1.20.1600.10">
    <property type="entry name" value="Outer membrane efflux proteins (OEP)"/>
    <property type="match status" value="1"/>
</dbReference>
<keyword evidence="2" id="KW-0812">Transmembrane</keyword>
<dbReference type="PANTHER" id="PTHR30203">
    <property type="entry name" value="OUTER MEMBRANE CATION EFFLUX PROTEIN"/>
    <property type="match status" value="1"/>
</dbReference>
<dbReference type="PANTHER" id="PTHR30203:SF29">
    <property type="entry name" value="PROTEIN CYAE"/>
    <property type="match status" value="1"/>
</dbReference>
<dbReference type="Proteomes" id="UP001204851">
    <property type="component" value="Unassembled WGS sequence"/>
</dbReference>